<dbReference type="KEGG" id="rul:UC8_42870"/>
<accession>A0A5B9R749</accession>
<dbReference type="Proteomes" id="UP000325286">
    <property type="component" value="Chromosome"/>
</dbReference>
<organism evidence="2 3">
    <name type="scientific">Roseimaritima ulvae</name>
    <dbReference type="NCBI Taxonomy" id="980254"/>
    <lineage>
        <taxon>Bacteria</taxon>
        <taxon>Pseudomonadati</taxon>
        <taxon>Planctomycetota</taxon>
        <taxon>Planctomycetia</taxon>
        <taxon>Pirellulales</taxon>
        <taxon>Pirellulaceae</taxon>
        <taxon>Roseimaritima</taxon>
    </lineage>
</organism>
<dbReference type="AlphaFoldDB" id="A0A5B9R749"/>
<feature type="signal peptide" evidence="1">
    <location>
        <begin position="1"/>
        <end position="23"/>
    </location>
</feature>
<evidence type="ECO:0000256" key="1">
    <source>
        <dbReference type="SAM" id="SignalP"/>
    </source>
</evidence>
<name>A0A5B9R749_9BACT</name>
<dbReference type="EMBL" id="CP042914">
    <property type="protein sequence ID" value="QEG42253.1"/>
    <property type="molecule type" value="Genomic_DNA"/>
</dbReference>
<reference evidence="2 3" key="1">
    <citation type="submission" date="2019-08" db="EMBL/GenBank/DDBJ databases">
        <title>Deep-cultivation of Planctomycetes and their phenomic and genomic characterization uncovers novel biology.</title>
        <authorList>
            <person name="Wiegand S."/>
            <person name="Jogler M."/>
            <person name="Boedeker C."/>
            <person name="Pinto D."/>
            <person name="Vollmers J."/>
            <person name="Rivas-Marin E."/>
            <person name="Kohn T."/>
            <person name="Peeters S.H."/>
            <person name="Heuer A."/>
            <person name="Rast P."/>
            <person name="Oberbeckmann S."/>
            <person name="Bunk B."/>
            <person name="Jeske O."/>
            <person name="Meyerdierks A."/>
            <person name="Storesund J.E."/>
            <person name="Kallscheuer N."/>
            <person name="Luecker S."/>
            <person name="Lage O.M."/>
            <person name="Pohl T."/>
            <person name="Merkel B.J."/>
            <person name="Hornburger P."/>
            <person name="Mueller R.-W."/>
            <person name="Bruemmer F."/>
            <person name="Labrenz M."/>
            <person name="Spormann A.M."/>
            <person name="Op den Camp H."/>
            <person name="Overmann J."/>
            <person name="Amann R."/>
            <person name="Jetten M.S.M."/>
            <person name="Mascher T."/>
            <person name="Medema M.H."/>
            <person name="Devos D.P."/>
            <person name="Kaster A.-K."/>
            <person name="Ovreas L."/>
            <person name="Rohde M."/>
            <person name="Galperin M.Y."/>
            <person name="Jogler C."/>
        </authorList>
    </citation>
    <scope>NUCLEOTIDE SEQUENCE [LARGE SCALE GENOMIC DNA]</scope>
    <source>
        <strain evidence="2 3">UC8</strain>
    </source>
</reference>
<keyword evidence="3" id="KW-1185">Reference proteome</keyword>
<sequence length="165" mass="18118" precursor="true">MNLKHIARCFACTLLLISLTVHAQETETDPTGKKIKKGESQTTPVPAAVTRKKAIFELYHETSTHHKMEIEVIFDPRVYPYKVLDGKISGSICDSPHWKITEGEIGPGLRIKAENTNSTPNCSTDVVIIGSAVQPAGYTGTYMFNVNGSAYGFKHSTLFIGYSNP</sequence>
<keyword evidence="1" id="KW-0732">Signal</keyword>
<feature type="chain" id="PRO_5022910277" evidence="1">
    <location>
        <begin position="24"/>
        <end position="165"/>
    </location>
</feature>
<gene>
    <name evidence="2" type="ORF">UC8_42870</name>
</gene>
<dbReference type="RefSeq" id="WP_068131483.1">
    <property type="nucleotide sequence ID" value="NZ_CP042914.1"/>
</dbReference>
<proteinExistence type="predicted"/>
<protein>
    <submittedName>
        <fullName evidence="2">Uncharacterized protein</fullName>
    </submittedName>
</protein>
<evidence type="ECO:0000313" key="3">
    <source>
        <dbReference type="Proteomes" id="UP000325286"/>
    </source>
</evidence>
<evidence type="ECO:0000313" key="2">
    <source>
        <dbReference type="EMBL" id="QEG42253.1"/>
    </source>
</evidence>